<dbReference type="PANTHER" id="PTHR30287:SF1">
    <property type="entry name" value="INNER MEMBRANE PROTEIN"/>
    <property type="match status" value="1"/>
</dbReference>
<feature type="transmembrane region" description="Helical" evidence="6">
    <location>
        <begin position="656"/>
        <end position="682"/>
    </location>
</feature>
<evidence type="ECO:0000256" key="5">
    <source>
        <dbReference type="ARBA" id="ARBA00023136"/>
    </source>
</evidence>
<dbReference type="Pfam" id="PF02687">
    <property type="entry name" value="FtsX"/>
    <property type="match status" value="2"/>
</dbReference>
<feature type="transmembrane region" description="Helical" evidence="6">
    <location>
        <begin position="245"/>
        <end position="263"/>
    </location>
</feature>
<evidence type="ECO:0000259" key="7">
    <source>
        <dbReference type="Pfam" id="PF02687"/>
    </source>
</evidence>
<dbReference type="GO" id="GO:0005886">
    <property type="term" value="C:plasma membrane"/>
    <property type="evidence" value="ECO:0007669"/>
    <property type="project" value="UniProtKB-SubCell"/>
</dbReference>
<evidence type="ECO:0000256" key="2">
    <source>
        <dbReference type="ARBA" id="ARBA00022475"/>
    </source>
</evidence>
<evidence type="ECO:0000256" key="1">
    <source>
        <dbReference type="ARBA" id="ARBA00004651"/>
    </source>
</evidence>
<feature type="transmembrane region" description="Helical" evidence="6">
    <location>
        <begin position="21"/>
        <end position="43"/>
    </location>
</feature>
<dbReference type="PATRIC" id="fig|218284.4.peg.2905"/>
<name>A0A0P6WIB9_9BACI</name>
<dbReference type="InterPro" id="IPR003838">
    <property type="entry name" value="ABC3_permease_C"/>
</dbReference>
<feature type="transmembrane region" description="Helical" evidence="6">
    <location>
        <begin position="408"/>
        <end position="427"/>
    </location>
</feature>
<gene>
    <name evidence="8" type="ORF">AM506_07025</name>
</gene>
<evidence type="ECO:0000256" key="6">
    <source>
        <dbReference type="SAM" id="Phobius"/>
    </source>
</evidence>
<proteinExistence type="predicted"/>
<feature type="domain" description="ABC3 transporter permease C-terminal" evidence="7">
    <location>
        <begin position="246"/>
        <end position="365"/>
    </location>
</feature>
<dbReference type="InterPro" id="IPR038766">
    <property type="entry name" value="Membrane_comp_ABC_pdt"/>
</dbReference>
<evidence type="ECO:0000313" key="8">
    <source>
        <dbReference type="EMBL" id="KPL60352.1"/>
    </source>
</evidence>
<keyword evidence="4 6" id="KW-1133">Transmembrane helix</keyword>
<dbReference type="EMBL" id="LIXZ01000004">
    <property type="protein sequence ID" value="KPL60352.1"/>
    <property type="molecule type" value="Genomic_DNA"/>
</dbReference>
<dbReference type="Proteomes" id="UP000050398">
    <property type="component" value="Unassembled WGS sequence"/>
</dbReference>
<dbReference type="AlphaFoldDB" id="A0A0P6WIB9"/>
<dbReference type="RefSeq" id="WP_060671777.1">
    <property type="nucleotide sequence ID" value="NZ_LIXZ01000004.1"/>
</dbReference>
<dbReference type="OrthoDB" id="2934570at2"/>
<evidence type="ECO:0000313" key="9">
    <source>
        <dbReference type="Proteomes" id="UP000050398"/>
    </source>
</evidence>
<feature type="transmembrane region" description="Helical" evidence="6">
    <location>
        <begin position="334"/>
        <end position="357"/>
    </location>
</feature>
<accession>A0A0P6WIB9</accession>
<protein>
    <recommendedName>
        <fullName evidence="7">ABC3 transporter permease C-terminal domain-containing protein</fullName>
    </recommendedName>
</protein>
<feature type="transmembrane region" description="Helical" evidence="6">
    <location>
        <begin position="290"/>
        <end position="314"/>
    </location>
</feature>
<comment type="caution">
    <text evidence="8">The sequence shown here is derived from an EMBL/GenBank/DDBJ whole genome shotgun (WGS) entry which is preliminary data.</text>
</comment>
<keyword evidence="2" id="KW-1003">Cell membrane</keyword>
<sequence>MPLRKKLFRTIMEKKAQFFSAWFLIVISSIVFYAFTAAGANLIENLDLFFKENKVEDAQFITQQPLKDITGIEKKNGAEIDERYVADVSYGKDTTLRILDAAEDVNLRSVVEGENLSSERDILVDKGFAKAHDISIGNEVELGGETFRVTGYMAIPDYIYPLKDESSFLKNPDAFGVAVVKQSVISKWEDHQVYYSVRFAHTSPDELKKEINQTNQIIKWTDKKDNNRISFIKGDIAGVKKMGQFLPVGILFISMVIILILLWRLMKREYVQIGTLYALGYRKREIIRHYLSYAGILAITGSVVGTILGWLFLHPLLSTFAAYYNLPVLEVKPHVGYLLTSLLLPLVLFTPLTYYLVQRVLKIPPVSLIKGGERKVKVNRLERLFRLKKLPFQRKFVIREIMRNLPRLLFLIIGVMFATLLLLFGFVTKNSMEYLVTDNFQQVYDHEYSYLFNAPQTAEPESGQVGAVAPFTTEKESVTITGLKPDNTSIRLKDSSGEKLRFNSVIMNKSLSDKLGIGEGDSIRVRNELTDKSFTLTVDHIAESYLGNMIYMPLDEFNQLNDYPKGSYTEIYSNKELTLPKEKIVSTTKSSETIDGFQEMIKPLNYGVAAIAFVAAIIAVIIIYILISLLIEENSFKISLMKVIGYRERTIMNMMIGYNIWFIILGYVIGIPVTLLSISAFMNSITAEMNVTIPVMLDWKSVLISFVIILASYYISLWLNHRKLKGISMKEAINRSTE</sequence>
<comment type="subcellular location">
    <subcellularLocation>
        <location evidence="1">Cell membrane</location>
        <topology evidence="1">Multi-pass membrane protein</topology>
    </subcellularLocation>
</comment>
<feature type="transmembrane region" description="Helical" evidence="6">
    <location>
        <begin position="606"/>
        <end position="631"/>
    </location>
</feature>
<keyword evidence="5 6" id="KW-0472">Membrane</keyword>
<dbReference type="PANTHER" id="PTHR30287">
    <property type="entry name" value="MEMBRANE COMPONENT OF PREDICTED ABC SUPERFAMILY METABOLITE UPTAKE TRANSPORTER"/>
    <property type="match status" value="1"/>
</dbReference>
<feature type="domain" description="ABC3 transporter permease C-terminal" evidence="7">
    <location>
        <begin position="610"/>
        <end position="727"/>
    </location>
</feature>
<evidence type="ECO:0000256" key="4">
    <source>
        <dbReference type="ARBA" id="ARBA00022989"/>
    </source>
</evidence>
<feature type="transmembrane region" description="Helical" evidence="6">
    <location>
        <begin position="702"/>
        <end position="720"/>
    </location>
</feature>
<reference evidence="8 9" key="1">
    <citation type="submission" date="2015-08" db="EMBL/GenBank/DDBJ databases">
        <title>Draft Genome Sequence of Bacillus vietnamensis UCD-SED5.</title>
        <authorList>
            <person name="Lee R.D."/>
            <person name="Jospin G."/>
            <person name="Lang J.M."/>
            <person name="Coil D.A."/>
            <person name="Eisen J.A."/>
        </authorList>
    </citation>
    <scope>NUCLEOTIDE SEQUENCE [LARGE SCALE GENOMIC DNA]</scope>
    <source>
        <strain evidence="8 9">UCD-SED5</strain>
    </source>
</reference>
<organism evidence="8 9">
    <name type="scientific">Rossellomorea vietnamensis</name>
    <dbReference type="NCBI Taxonomy" id="218284"/>
    <lineage>
        <taxon>Bacteria</taxon>
        <taxon>Bacillati</taxon>
        <taxon>Bacillota</taxon>
        <taxon>Bacilli</taxon>
        <taxon>Bacillales</taxon>
        <taxon>Bacillaceae</taxon>
        <taxon>Rossellomorea</taxon>
    </lineage>
</organism>
<keyword evidence="3 6" id="KW-0812">Transmembrane</keyword>
<evidence type="ECO:0000256" key="3">
    <source>
        <dbReference type="ARBA" id="ARBA00022692"/>
    </source>
</evidence>